<evidence type="ECO:0000256" key="4">
    <source>
        <dbReference type="ARBA" id="ARBA00034320"/>
    </source>
</evidence>
<evidence type="ECO:0000256" key="2">
    <source>
        <dbReference type="ARBA" id="ARBA00022801"/>
    </source>
</evidence>
<dbReference type="AlphaFoldDB" id="A0A9W6GSJ7"/>
<dbReference type="InterPro" id="IPR003495">
    <property type="entry name" value="CobW/HypB/UreG_nucleotide-bd"/>
</dbReference>
<feature type="domain" description="CobW C-terminal" evidence="8">
    <location>
        <begin position="275"/>
        <end position="370"/>
    </location>
</feature>
<dbReference type="InterPro" id="IPR011629">
    <property type="entry name" value="CobW-like_C"/>
</dbReference>
<dbReference type="PANTHER" id="PTHR13748">
    <property type="entry name" value="COBW-RELATED"/>
    <property type="match status" value="1"/>
</dbReference>
<name>A0A9W6GSJ7_9HYPH</name>
<dbReference type="InterPro" id="IPR036627">
    <property type="entry name" value="CobW-likC_sf"/>
</dbReference>
<dbReference type="Gene3D" id="3.40.50.300">
    <property type="entry name" value="P-loop containing nucleotide triphosphate hydrolases"/>
    <property type="match status" value="1"/>
</dbReference>
<gene>
    <name evidence="9" type="ORF">LMG27198_10780</name>
</gene>
<protein>
    <submittedName>
        <fullName evidence="9">ATP-binding protein</fullName>
    </submittedName>
</protein>
<proteinExistence type="inferred from homology"/>
<evidence type="ECO:0000259" key="8">
    <source>
        <dbReference type="SMART" id="SM00833"/>
    </source>
</evidence>
<dbReference type="InterPro" id="IPR051316">
    <property type="entry name" value="Zinc-reg_GTPase_activator"/>
</dbReference>
<feature type="region of interest" description="Disordered" evidence="7">
    <location>
        <begin position="238"/>
        <end position="268"/>
    </location>
</feature>
<accession>A0A9W6GSJ7</accession>
<comment type="catalytic activity">
    <reaction evidence="6">
        <text>GTP + H2O = GDP + phosphate + H(+)</text>
        <dbReference type="Rhea" id="RHEA:19669"/>
        <dbReference type="ChEBI" id="CHEBI:15377"/>
        <dbReference type="ChEBI" id="CHEBI:15378"/>
        <dbReference type="ChEBI" id="CHEBI:37565"/>
        <dbReference type="ChEBI" id="CHEBI:43474"/>
        <dbReference type="ChEBI" id="CHEBI:58189"/>
    </reaction>
    <physiologicalReaction direction="left-to-right" evidence="6">
        <dbReference type="Rhea" id="RHEA:19670"/>
    </physiologicalReaction>
</comment>
<dbReference type="Pfam" id="PF02492">
    <property type="entry name" value="cobW"/>
    <property type="match status" value="1"/>
</dbReference>
<keyword evidence="2" id="KW-0378">Hydrolase</keyword>
<dbReference type="GO" id="GO:0005524">
    <property type="term" value="F:ATP binding"/>
    <property type="evidence" value="ECO:0007669"/>
    <property type="project" value="UniProtKB-KW"/>
</dbReference>
<keyword evidence="1" id="KW-0547">Nucleotide-binding</keyword>
<dbReference type="GO" id="GO:0016787">
    <property type="term" value="F:hydrolase activity"/>
    <property type="evidence" value="ECO:0007669"/>
    <property type="project" value="UniProtKB-KW"/>
</dbReference>
<sequence>MTDAAPASARRPPPPLPLTILTGFLGAGKTTLLNRLLAAPEMSDTLVLINEFGEIGLDHLFIEKVEGDMVMMSSGCVCCTIRGDLVNTLEDLLRRLDNGRMKPFRRVVLETTGLADPAPILHTIMSHPYLVLRFRLDGVVAVVDAVNGEATLDAHEEAVKQAAVADRIVLTKSDLPEGAARAPGLVARLAALNPGARILDAAKGEATAPALLDCGLYDLESKTPRVQEWLNAEAVEAAHAHDHHHHDHDHNHDHNHDHDHGHPHHADVNRHDDHIQAFCLTGDTPFTPASFDIFVDLLRHTHGPRLLRVKGVVALADDPERPVVIHGVQHVFHPPHRLAAWPDDDRRTRIVFIVKDLDRKFVEGLYAALIHRPAIDTPDAEALTNNPLAPARGGLLG</sequence>
<evidence type="ECO:0000313" key="9">
    <source>
        <dbReference type="EMBL" id="GLI92086.1"/>
    </source>
</evidence>
<keyword evidence="9" id="KW-0067">ATP-binding</keyword>
<dbReference type="CDD" id="cd03112">
    <property type="entry name" value="CobW-like"/>
    <property type="match status" value="1"/>
</dbReference>
<dbReference type="Proteomes" id="UP001144323">
    <property type="component" value="Unassembled WGS sequence"/>
</dbReference>
<comment type="function">
    <text evidence="5">Zinc chaperone that directly transfers zinc cofactor to target proteins, thereby activating them. Zinc is transferred from the CXCC motif in the GTPase domain to the zinc binding site in target proteins in a process requiring GTP hydrolysis.</text>
</comment>
<comment type="caution">
    <text evidence="9">The sequence shown here is derived from an EMBL/GenBank/DDBJ whole genome shotgun (WGS) entry which is preliminary data.</text>
</comment>
<keyword evidence="10" id="KW-1185">Reference proteome</keyword>
<dbReference type="Gene3D" id="3.30.1220.10">
    <property type="entry name" value="CobW-like, C-terminal domain"/>
    <property type="match status" value="1"/>
</dbReference>
<evidence type="ECO:0000256" key="6">
    <source>
        <dbReference type="ARBA" id="ARBA00049117"/>
    </source>
</evidence>
<reference evidence="9" key="1">
    <citation type="journal article" date="2023" name="Int. J. Syst. Evol. Microbiol.">
        <title>Methylocystis iwaonis sp. nov., a type II methane-oxidizing bacterium from surface soil of a rice paddy field in Japan, and emended description of the genus Methylocystis (ex Whittenbury et al. 1970) Bowman et al. 1993.</title>
        <authorList>
            <person name="Kaise H."/>
            <person name="Sawadogo J.B."/>
            <person name="Alam M.S."/>
            <person name="Ueno C."/>
            <person name="Dianou D."/>
            <person name="Shinjo R."/>
            <person name="Asakawa S."/>
        </authorList>
    </citation>
    <scope>NUCLEOTIDE SEQUENCE</scope>
    <source>
        <strain evidence="9">LMG27198</strain>
    </source>
</reference>
<organism evidence="9 10">
    <name type="scientific">Methylocystis echinoides</name>
    <dbReference type="NCBI Taxonomy" id="29468"/>
    <lineage>
        <taxon>Bacteria</taxon>
        <taxon>Pseudomonadati</taxon>
        <taxon>Pseudomonadota</taxon>
        <taxon>Alphaproteobacteria</taxon>
        <taxon>Hyphomicrobiales</taxon>
        <taxon>Methylocystaceae</taxon>
        <taxon>Methylocystis</taxon>
    </lineage>
</organism>
<evidence type="ECO:0000313" key="10">
    <source>
        <dbReference type="Proteomes" id="UP001144323"/>
    </source>
</evidence>
<dbReference type="SMART" id="SM00833">
    <property type="entry name" value="CobW_C"/>
    <property type="match status" value="1"/>
</dbReference>
<feature type="compositionally biased region" description="Basic and acidic residues" evidence="7">
    <location>
        <begin position="248"/>
        <end position="268"/>
    </location>
</feature>
<dbReference type="Pfam" id="PF07683">
    <property type="entry name" value="CobW_C"/>
    <property type="match status" value="1"/>
</dbReference>
<dbReference type="SUPFAM" id="SSF90002">
    <property type="entry name" value="Hypothetical protein YjiA, C-terminal domain"/>
    <property type="match status" value="1"/>
</dbReference>
<dbReference type="EMBL" id="BSEC01000001">
    <property type="protein sequence ID" value="GLI92086.1"/>
    <property type="molecule type" value="Genomic_DNA"/>
</dbReference>
<dbReference type="InterPro" id="IPR027417">
    <property type="entry name" value="P-loop_NTPase"/>
</dbReference>
<keyword evidence="3" id="KW-0143">Chaperone</keyword>
<evidence type="ECO:0000256" key="3">
    <source>
        <dbReference type="ARBA" id="ARBA00023186"/>
    </source>
</evidence>
<comment type="similarity">
    <text evidence="4">Belongs to the SIMIBI class G3E GTPase family. ZNG1 subfamily.</text>
</comment>
<dbReference type="RefSeq" id="WP_281801099.1">
    <property type="nucleotide sequence ID" value="NZ_BSEC01000001.1"/>
</dbReference>
<evidence type="ECO:0000256" key="7">
    <source>
        <dbReference type="SAM" id="MobiDB-lite"/>
    </source>
</evidence>
<dbReference type="SUPFAM" id="SSF52540">
    <property type="entry name" value="P-loop containing nucleoside triphosphate hydrolases"/>
    <property type="match status" value="1"/>
</dbReference>
<evidence type="ECO:0000256" key="1">
    <source>
        <dbReference type="ARBA" id="ARBA00022741"/>
    </source>
</evidence>
<evidence type="ECO:0000256" key="5">
    <source>
        <dbReference type="ARBA" id="ARBA00045658"/>
    </source>
</evidence>